<feature type="compositionally biased region" description="Low complexity" evidence="1">
    <location>
        <begin position="69"/>
        <end position="78"/>
    </location>
</feature>
<proteinExistence type="predicted"/>
<dbReference type="Pfam" id="PF13936">
    <property type="entry name" value="HTH_38"/>
    <property type="match status" value="1"/>
</dbReference>
<dbReference type="Proteomes" id="UP001500683">
    <property type="component" value="Unassembled WGS sequence"/>
</dbReference>
<dbReference type="PANTHER" id="PTHR10948">
    <property type="entry name" value="TRANSPOSASE"/>
    <property type="match status" value="1"/>
</dbReference>
<dbReference type="SUPFAM" id="SSF46785">
    <property type="entry name" value="Winged helix' DNA-binding domain"/>
    <property type="match status" value="1"/>
</dbReference>
<dbReference type="PANTHER" id="PTHR10948:SF23">
    <property type="entry name" value="TRANSPOSASE INSI FOR INSERTION SEQUENCE ELEMENT IS30A-RELATED"/>
    <property type="match status" value="1"/>
</dbReference>
<organism evidence="3 4">
    <name type="scientific">Actinomadura miaoliensis</name>
    <dbReference type="NCBI Taxonomy" id="430685"/>
    <lineage>
        <taxon>Bacteria</taxon>
        <taxon>Bacillati</taxon>
        <taxon>Actinomycetota</taxon>
        <taxon>Actinomycetes</taxon>
        <taxon>Streptosporangiales</taxon>
        <taxon>Thermomonosporaceae</taxon>
        <taxon>Actinomadura</taxon>
    </lineage>
</organism>
<comment type="caution">
    <text evidence="3">The sequence shown here is derived from an EMBL/GenBank/DDBJ whole genome shotgun (WGS) entry which is preliminary data.</text>
</comment>
<accession>A0ABP7VM48</accession>
<dbReference type="SMART" id="SM00347">
    <property type="entry name" value="HTH_MARR"/>
    <property type="match status" value="1"/>
</dbReference>
<name>A0ABP7VM48_9ACTN</name>
<sequence>MPGGRLTRHERQQIADGLAEGLTHTEIATRLGRPLSTITREVARNGGPDGYQADQAHRDTRERARRSRPAPTARGSRAVSDLEEEFAAIMVSTGLSRMTARVLAGLYLTDSGSLTAAELAQHLQVSPASISKAIGELEQQELIRRERDPRRRRDRYVIDADAWFRGWMASARQNALLSDFARKGAEILGTTSPAGVRLRDIGDFFEHVGHAMLQAAEQWQQAYIARQATGDRSAVSQSDPAPAARRP</sequence>
<reference evidence="4" key="1">
    <citation type="journal article" date="2019" name="Int. J. Syst. Evol. Microbiol.">
        <title>The Global Catalogue of Microorganisms (GCM) 10K type strain sequencing project: providing services to taxonomists for standard genome sequencing and annotation.</title>
        <authorList>
            <consortium name="The Broad Institute Genomics Platform"/>
            <consortium name="The Broad Institute Genome Sequencing Center for Infectious Disease"/>
            <person name="Wu L."/>
            <person name="Ma J."/>
        </authorList>
    </citation>
    <scope>NUCLEOTIDE SEQUENCE [LARGE SCALE GENOMIC DNA]</scope>
    <source>
        <strain evidence="4">JCM 16702</strain>
    </source>
</reference>
<dbReference type="Gene3D" id="1.10.10.10">
    <property type="entry name" value="Winged helix-like DNA-binding domain superfamily/Winged helix DNA-binding domain"/>
    <property type="match status" value="1"/>
</dbReference>
<evidence type="ECO:0000313" key="3">
    <source>
        <dbReference type="EMBL" id="GAA4069350.1"/>
    </source>
</evidence>
<gene>
    <name evidence="3" type="ORF">GCM10022214_25640</name>
</gene>
<dbReference type="InterPro" id="IPR036388">
    <property type="entry name" value="WH-like_DNA-bd_sf"/>
</dbReference>
<dbReference type="InterPro" id="IPR000835">
    <property type="entry name" value="HTH_MarR-typ"/>
</dbReference>
<dbReference type="InterPro" id="IPR051917">
    <property type="entry name" value="Transposase-Integrase"/>
</dbReference>
<feature type="region of interest" description="Disordered" evidence="1">
    <location>
        <begin position="41"/>
        <end position="78"/>
    </location>
</feature>
<dbReference type="EMBL" id="BAAAZG010000016">
    <property type="protein sequence ID" value="GAA4069350.1"/>
    <property type="molecule type" value="Genomic_DNA"/>
</dbReference>
<keyword evidence="4" id="KW-1185">Reference proteome</keyword>
<evidence type="ECO:0000313" key="4">
    <source>
        <dbReference type="Proteomes" id="UP001500683"/>
    </source>
</evidence>
<dbReference type="RefSeq" id="WP_344945684.1">
    <property type="nucleotide sequence ID" value="NZ_BAAAZG010000016.1"/>
</dbReference>
<dbReference type="Pfam" id="PF12802">
    <property type="entry name" value="MarR_2"/>
    <property type="match status" value="1"/>
</dbReference>
<feature type="region of interest" description="Disordered" evidence="1">
    <location>
        <begin position="227"/>
        <end position="247"/>
    </location>
</feature>
<dbReference type="InterPro" id="IPR025246">
    <property type="entry name" value="IS30-like_HTH"/>
</dbReference>
<evidence type="ECO:0000256" key="1">
    <source>
        <dbReference type="SAM" id="MobiDB-lite"/>
    </source>
</evidence>
<dbReference type="InterPro" id="IPR036390">
    <property type="entry name" value="WH_DNA-bd_sf"/>
</dbReference>
<protein>
    <submittedName>
        <fullName evidence="3">Helix-turn-helix domain-containing protein</fullName>
    </submittedName>
</protein>
<evidence type="ECO:0000259" key="2">
    <source>
        <dbReference type="SMART" id="SM00347"/>
    </source>
</evidence>
<feature type="domain" description="HTH marR-type" evidence="2">
    <location>
        <begin position="88"/>
        <end position="188"/>
    </location>
</feature>